<evidence type="ECO:0000259" key="4">
    <source>
        <dbReference type="PROSITE" id="PS50835"/>
    </source>
</evidence>
<reference evidence="5" key="1">
    <citation type="journal article" date="2023" name="Science">
        <title>Genome structures resolve the early diversification of teleost fishes.</title>
        <authorList>
            <person name="Parey E."/>
            <person name="Louis A."/>
            <person name="Montfort J."/>
            <person name="Bouchez O."/>
            <person name="Roques C."/>
            <person name="Iampietro C."/>
            <person name="Lluch J."/>
            <person name="Castinel A."/>
            <person name="Donnadieu C."/>
            <person name="Desvignes T."/>
            <person name="Floi Bucao C."/>
            <person name="Jouanno E."/>
            <person name="Wen M."/>
            <person name="Mejri S."/>
            <person name="Dirks R."/>
            <person name="Jansen H."/>
            <person name="Henkel C."/>
            <person name="Chen W.J."/>
            <person name="Zahm M."/>
            <person name="Cabau C."/>
            <person name="Klopp C."/>
            <person name="Thompson A.W."/>
            <person name="Robinson-Rechavi M."/>
            <person name="Braasch I."/>
            <person name="Lecointre G."/>
            <person name="Bobe J."/>
            <person name="Postlethwait J.H."/>
            <person name="Berthelot C."/>
            <person name="Roest Crollius H."/>
            <person name="Guiguen Y."/>
        </authorList>
    </citation>
    <scope>NUCLEOTIDE SEQUENCE</scope>
    <source>
        <strain evidence="5">NC1722</strain>
    </source>
</reference>
<organism evidence="5 6">
    <name type="scientific">Aldrovandia affinis</name>
    <dbReference type="NCBI Taxonomy" id="143900"/>
    <lineage>
        <taxon>Eukaryota</taxon>
        <taxon>Metazoa</taxon>
        <taxon>Chordata</taxon>
        <taxon>Craniata</taxon>
        <taxon>Vertebrata</taxon>
        <taxon>Euteleostomi</taxon>
        <taxon>Actinopterygii</taxon>
        <taxon>Neopterygii</taxon>
        <taxon>Teleostei</taxon>
        <taxon>Notacanthiformes</taxon>
        <taxon>Halosauridae</taxon>
        <taxon>Aldrovandia</taxon>
    </lineage>
</organism>
<dbReference type="SUPFAM" id="SSF48726">
    <property type="entry name" value="Immunoglobulin"/>
    <property type="match status" value="1"/>
</dbReference>
<dbReference type="GO" id="GO:0005886">
    <property type="term" value="C:plasma membrane"/>
    <property type="evidence" value="ECO:0007669"/>
    <property type="project" value="TreeGrafter"/>
</dbReference>
<dbReference type="InterPro" id="IPR050413">
    <property type="entry name" value="TCR_beta_variable"/>
</dbReference>
<dbReference type="Proteomes" id="UP001221898">
    <property type="component" value="Unassembled WGS sequence"/>
</dbReference>
<feature type="domain" description="Ig-like" evidence="4">
    <location>
        <begin position="22"/>
        <end position="132"/>
    </location>
</feature>
<dbReference type="InterPro" id="IPR007110">
    <property type="entry name" value="Ig-like_dom"/>
</dbReference>
<evidence type="ECO:0000256" key="2">
    <source>
        <dbReference type="ARBA" id="ARBA00022859"/>
    </source>
</evidence>
<evidence type="ECO:0000313" key="6">
    <source>
        <dbReference type="Proteomes" id="UP001221898"/>
    </source>
</evidence>
<sequence length="132" mass="15025">MEHTQLLLLSFCLCSIQFGWGADVRQTPLEFITNPGGQLNISCSHKDSLNYMYWYRQQLGKGLELIAYIITNSEAEFEGDFKKAKTRFDIKKPSILFSSFIIKTLTDEDSAVYFCAASQHSDTTLPHSRTKS</sequence>
<dbReference type="InterPro" id="IPR013106">
    <property type="entry name" value="Ig_V-set"/>
</dbReference>
<dbReference type="GO" id="GO:0007166">
    <property type="term" value="P:cell surface receptor signaling pathway"/>
    <property type="evidence" value="ECO:0007669"/>
    <property type="project" value="TreeGrafter"/>
</dbReference>
<dbReference type="EMBL" id="JAINUG010000043">
    <property type="protein sequence ID" value="KAJ8406551.1"/>
    <property type="molecule type" value="Genomic_DNA"/>
</dbReference>
<dbReference type="InterPro" id="IPR036179">
    <property type="entry name" value="Ig-like_dom_sf"/>
</dbReference>
<proteinExistence type="predicted"/>
<accession>A0AAD7SRP6</accession>
<feature type="signal peptide" evidence="3">
    <location>
        <begin position="1"/>
        <end position="21"/>
    </location>
</feature>
<dbReference type="Pfam" id="PF07686">
    <property type="entry name" value="V-set"/>
    <property type="match status" value="1"/>
</dbReference>
<comment type="caution">
    <text evidence="5">The sequence shown here is derived from an EMBL/GenBank/DDBJ whole genome shotgun (WGS) entry which is preliminary data.</text>
</comment>
<dbReference type="InterPro" id="IPR013783">
    <property type="entry name" value="Ig-like_fold"/>
</dbReference>
<evidence type="ECO:0000313" key="5">
    <source>
        <dbReference type="EMBL" id="KAJ8406551.1"/>
    </source>
</evidence>
<gene>
    <name evidence="5" type="ORF">AAFF_G00301250</name>
</gene>
<feature type="non-terminal residue" evidence="5">
    <location>
        <position position="132"/>
    </location>
</feature>
<keyword evidence="6" id="KW-1185">Reference proteome</keyword>
<feature type="chain" id="PRO_5042242699" description="Ig-like domain-containing protein" evidence="3">
    <location>
        <begin position="22"/>
        <end position="132"/>
    </location>
</feature>
<evidence type="ECO:0000256" key="3">
    <source>
        <dbReference type="SAM" id="SignalP"/>
    </source>
</evidence>
<protein>
    <recommendedName>
        <fullName evidence="4">Ig-like domain-containing protein</fullName>
    </recommendedName>
</protein>
<dbReference type="AlphaFoldDB" id="A0AAD7SRP6"/>
<dbReference type="PROSITE" id="PS50835">
    <property type="entry name" value="IG_LIKE"/>
    <property type="match status" value="1"/>
</dbReference>
<dbReference type="GO" id="GO:0002376">
    <property type="term" value="P:immune system process"/>
    <property type="evidence" value="ECO:0007669"/>
    <property type="project" value="UniProtKB-KW"/>
</dbReference>
<dbReference type="Gene3D" id="2.60.40.10">
    <property type="entry name" value="Immunoglobulins"/>
    <property type="match status" value="1"/>
</dbReference>
<keyword evidence="1 3" id="KW-0732">Signal</keyword>
<dbReference type="SMART" id="SM00406">
    <property type="entry name" value="IGv"/>
    <property type="match status" value="1"/>
</dbReference>
<name>A0AAD7SRP6_9TELE</name>
<dbReference type="PANTHER" id="PTHR23268">
    <property type="entry name" value="T-CELL RECEPTOR BETA CHAIN"/>
    <property type="match status" value="1"/>
</dbReference>
<evidence type="ECO:0000256" key="1">
    <source>
        <dbReference type="ARBA" id="ARBA00022729"/>
    </source>
</evidence>
<keyword evidence="2" id="KW-0391">Immunity</keyword>